<evidence type="ECO:0000256" key="2">
    <source>
        <dbReference type="SAM" id="MobiDB-lite"/>
    </source>
</evidence>
<dbReference type="KEGG" id="tva:4761586"/>
<feature type="compositionally biased region" description="Low complexity" evidence="2">
    <location>
        <begin position="265"/>
        <end position="278"/>
    </location>
</feature>
<dbReference type="SMR" id="A2EUB5"/>
<dbReference type="VEuPathDB" id="TrichDB:TVAG_072310"/>
<evidence type="ECO:0000313" key="3">
    <source>
        <dbReference type="EMBL" id="EAY03739.1"/>
    </source>
</evidence>
<dbReference type="Proteomes" id="UP000001542">
    <property type="component" value="Unassembled WGS sequence"/>
</dbReference>
<feature type="coiled-coil region" evidence="1">
    <location>
        <begin position="198"/>
        <end position="260"/>
    </location>
</feature>
<evidence type="ECO:0000256" key="1">
    <source>
        <dbReference type="SAM" id="Coils"/>
    </source>
</evidence>
<feature type="region of interest" description="Disordered" evidence="2">
    <location>
        <begin position="419"/>
        <end position="450"/>
    </location>
</feature>
<reference evidence="3" key="2">
    <citation type="journal article" date="2007" name="Science">
        <title>Draft genome sequence of the sexually transmitted pathogen Trichomonas vaginalis.</title>
        <authorList>
            <person name="Carlton J.M."/>
            <person name="Hirt R.P."/>
            <person name="Silva J.C."/>
            <person name="Delcher A.L."/>
            <person name="Schatz M."/>
            <person name="Zhao Q."/>
            <person name="Wortman J.R."/>
            <person name="Bidwell S.L."/>
            <person name="Alsmark U.C.M."/>
            <person name="Besteiro S."/>
            <person name="Sicheritz-Ponten T."/>
            <person name="Noel C.J."/>
            <person name="Dacks J.B."/>
            <person name="Foster P.G."/>
            <person name="Simillion C."/>
            <person name="Van de Peer Y."/>
            <person name="Miranda-Saavedra D."/>
            <person name="Barton G.J."/>
            <person name="Westrop G.D."/>
            <person name="Mueller S."/>
            <person name="Dessi D."/>
            <person name="Fiori P.L."/>
            <person name="Ren Q."/>
            <person name="Paulsen I."/>
            <person name="Zhang H."/>
            <person name="Bastida-Corcuera F.D."/>
            <person name="Simoes-Barbosa A."/>
            <person name="Brown M.T."/>
            <person name="Hayes R.D."/>
            <person name="Mukherjee M."/>
            <person name="Okumura C.Y."/>
            <person name="Schneider R."/>
            <person name="Smith A.J."/>
            <person name="Vanacova S."/>
            <person name="Villalvazo M."/>
            <person name="Haas B.J."/>
            <person name="Pertea M."/>
            <person name="Feldblyum T.V."/>
            <person name="Utterback T.R."/>
            <person name="Shu C.L."/>
            <person name="Osoegawa K."/>
            <person name="de Jong P.J."/>
            <person name="Hrdy I."/>
            <person name="Horvathova L."/>
            <person name="Zubacova Z."/>
            <person name="Dolezal P."/>
            <person name="Malik S.B."/>
            <person name="Logsdon J.M. Jr."/>
            <person name="Henze K."/>
            <person name="Gupta A."/>
            <person name="Wang C.C."/>
            <person name="Dunne R.L."/>
            <person name="Upcroft J.A."/>
            <person name="Upcroft P."/>
            <person name="White O."/>
            <person name="Salzberg S.L."/>
            <person name="Tang P."/>
            <person name="Chiu C.-H."/>
            <person name="Lee Y.-S."/>
            <person name="Embley T.M."/>
            <person name="Coombs G.H."/>
            <person name="Mottram J.C."/>
            <person name="Tachezy J."/>
            <person name="Fraser-Liggett C.M."/>
            <person name="Johnson P.J."/>
        </authorList>
    </citation>
    <scope>NUCLEOTIDE SEQUENCE [LARGE SCALE GENOMIC DNA]</scope>
    <source>
        <strain evidence="3">G3</strain>
    </source>
</reference>
<feature type="compositionally biased region" description="Basic and acidic residues" evidence="2">
    <location>
        <begin position="511"/>
        <end position="524"/>
    </location>
</feature>
<feature type="compositionally biased region" description="Polar residues" evidence="2">
    <location>
        <begin position="419"/>
        <end position="447"/>
    </location>
</feature>
<feature type="region of interest" description="Disordered" evidence="2">
    <location>
        <begin position="691"/>
        <end position="715"/>
    </location>
</feature>
<dbReference type="EMBL" id="DS113495">
    <property type="protein sequence ID" value="EAY03739.1"/>
    <property type="molecule type" value="Genomic_DNA"/>
</dbReference>
<keyword evidence="1" id="KW-0175">Coiled coil</keyword>
<sequence>MDESTRLKIQASTEKLRLDLAKLDNLNINGTQVDEGLYHEIYNHFFSLQLDSKEKMLTNIALWADKYTRNYKNFDSDMLKRIREFNNVHLDNTRSELLDMTRRIESWGYNLKQATISLEQMSEKFHELTEKILPVQSQSKIHQNIVTKPIDSAVTYKSNDINDEVLKMFEERQMLLSNIVDQLDQEMTETKTMLEIAVANEAKTAKELNDTIEEYNQSMNIKNMELEELKNTKSLLETMIEAEKQRNLEINQKLESFMKKKSFQNDNSDSSVPTPSTSPRLFKSERGLPHFKPQAPASPIKLSEQSNVTSQPFFNVQGLKSKTKNSNLEAQLTQYYEILPINEENIQQASDIRGNNPTNSKIISKPPPIPKKPAATTINQVVNDTKNQITTSNPQNIVENEQIISNKEKQVIQNAEQTISDHTTTENVSSPIEATNILNNQNDTSNPPEIDHKITEKSVAATSDDQKSTKLPEMKYVIEISQEFSYQNEEKEERVEDNDKENRPTTSSSLPHEKVLNQENKSEENQESIVVEEPKIFNSQKFDFPVRTRELNGLTDEIPDITQQVEPVIAFNDGNIRVQKKLPEFTLISKLIFHHKIEKTEIPKTYKFSKEYNLIASCEPLRTKSFLNITAQSVVYENNPQFRKKLINETTSYFENKSSPVLLNLSKSIGENIITQNTQISNVQVFEPFGDASQVPRSPRSSRRSSKRSNQSDFEYRPYSVDEDIERIRSTRTILAKDVVTYDPVIQDTERFRELNKEFAAMCDEKSWRKNLGLTTPLTPSTRGTIMKQKRVQIKKIEETKFANY</sequence>
<dbReference type="InParanoid" id="A2EUB5"/>
<dbReference type="RefSeq" id="XP_001315962.1">
    <property type="nucleotide sequence ID" value="XM_001315927.1"/>
</dbReference>
<accession>A2EUB5</accession>
<keyword evidence="4" id="KW-1185">Reference proteome</keyword>
<feature type="region of interest" description="Disordered" evidence="2">
    <location>
        <begin position="262"/>
        <end position="289"/>
    </location>
</feature>
<protein>
    <submittedName>
        <fullName evidence="3">Uncharacterized protein</fullName>
    </submittedName>
</protein>
<evidence type="ECO:0000313" key="4">
    <source>
        <dbReference type="Proteomes" id="UP000001542"/>
    </source>
</evidence>
<dbReference type="AlphaFoldDB" id="A2EUB5"/>
<gene>
    <name evidence="3" type="ORF">TVAG_072310</name>
</gene>
<proteinExistence type="predicted"/>
<organism evidence="3 4">
    <name type="scientific">Trichomonas vaginalis (strain ATCC PRA-98 / G3)</name>
    <dbReference type="NCBI Taxonomy" id="412133"/>
    <lineage>
        <taxon>Eukaryota</taxon>
        <taxon>Metamonada</taxon>
        <taxon>Parabasalia</taxon>
        <taxon>Trichomonadida</taxon>
        <taxon>Trichomonadidae</taxon>
        <taxon>Trichomonas</taxon>
    </lineage>
</organism>
<name>A2EUB5_TRIV3</name>
<dbReference type="VEuPathDB" id="TrichDB:TVAGG3_0372280"/>
<reference evidence="3" key="1">
    <citation type="submission" date="2006-10" db="EMBL/GenBank/DDBJ databases">
        <authorList>
            <person name="Amadeo P."/>
            <person name="Zhao Q."/>
            <person name="Wortman J."/>
            <person name="Fraser-Liggett C."/>
            <person name="Carlton J."/>
        </authorList>
    </citation>
    <scope>NUCLEOTIDE SEQUENCE</scope>
    <source>
        <strain evidence="3">G3</strain>
    </source>
</reference>
<feature type="region of interest" description="Disordered" evidence="2">
    <location>
        <begin position="486"/>
        <end position="528"/>
    </location>
</feature>